<protein>
    <submittedName>
        <fullName evidence="1">Uncharacterized protein</fullName>
    </submittedName>
</protein>
<dbReference type="STRING" id="1111676.MHC_03725"/>
<dbReference type="KEGG" id="mhe:MHC_03725"/>
<reference evidence="1 2" key="1">
    <citation type="journal article" date="2012" name="J. Bacteriol.">
        <title>Complete genome sequence of Mycoplasma haemocanis strain Illinois.</title>
        <authorList>
            <person name="do Nascimento N.C."/>
            <person name="Guimaraes A.M."/>
            <person name="Santos A.P."/>
            <person name="Sanmiguel P.J."/>
            <person name="Messick J.B."/>
        </authorList>
    </citation>
    <scope>NUCLEOTIDE SEQUENCE [LARGE SCALE GENOMIC DNA]</scope>
    <source>
        <strain evidence="1 2">Illinois</strain>
    </source>
</reference>
<dbReference type="EMBL" id="CP003199">
    <property type="protein sequence ID" value="AEW45605.1"/>
    <property type="molecule type" value="Genomic_DNA"/>
</dbReference>
<evidence type="ECO:0000313" key="1">
    <source>
        <dbReference type="EMBL" id="AEW45605.1"/>
    </source>
</evidence>
<sequence length="131" mass="14863">MSSFTKLIFGSFGLGITGYGLSVEKTSSHVFRNEDSFTTITVKKECRIHKLITSEGPGKFERVEKEELEREIKKAGKGDWASIENACLANIGKDIFVSNPRGQGWKHIPNGPWTYSEPYKFQQYLNRLQSN</sequence>
<dbReference type="Proteomes" id="UP000009135">
    <property type="component" value="Chromosome"/>
</dbReference>
<name>H6N7I3_MYCHN</name>
<dbReference type="OrthoDB" id="403327at2"/>
<dbReference type="HOGENOM" id="CLU_154533_0_0_14"/>
<gene>
    <name evidence="1" type="ordered locus">MHC_03725</name>
</gene>
<keyword evidence="2" id="KW-1185">Reference proteome</keyword>
<evidence type="ECO:0000313" key="2">
    <source>
        <dbReference type="Proteomes" id="UP000009135"/>
    </source>
</evidence>
<accession>H6N7I3</accession>
<dbReference type="AlphaFoldDB" id="H6N7I3"/>
<organism evidence="1 2">
    <name type="scientific">Mycoplasma haemocanis (strain Illinois)</name>
    <dbReference type="NCBI Taxonomy" id="1111676"/>
    <lineage>
        <taxon>Bacteria</taxon>
        <taxon>Bacillati</taxon>
        <taxon>Mycoplasmatota</taxon>
        <taxon>Mollicutes</taxon>
        <taxon>Mycoplasmataceae</taxon>
        <taxon>Mycoplasma</taxon>
    </lineage>
</organism>
<proteinExistence type="predicted"/>